<proteinExistence type="predicted"/>
<evidence type="ECO:0000259" key="2">
    <source>
        <dbReference type="Pfam" id="PF07484"/>
    </source>
</evidence>
<name>A0A4S2GXX0_9PROT</name>
<dbReference type="AlphaFoldDB" id="A0A4S2GXX0"/>
<accession>A0A4S2GXX0</accession>
<sequence>MKRLVGAAAGICGLASVLGAAPAAAQEPFIGEIRQMPYTFCPQGWASTEGQLMSISANQALFSLLGTNFGGDGRTTFALPDLRGRAPLGQGTGPGLSTRLLGQASGTETVTLTVAEMPTHNHVMTATSSPPDTNAPDGAAFGTFPAGQAIYDDGGGALDHQLRANMISSTGGNQPVPNMQPYLVTRFCIATMGIYPSRN</sequence>
<evidence type="ECO:0000313" key="4">
    <source>
        <dbReference type="Proteomes" id="UP000308054"/>
    </source>
</evidence>
<dbReference type="OrthoDB" id="9810174at2"/>
<dbReference type="EMBL" id="SRXW01000004">
    <property type="protein sequence ID" value="TGY87903.1"/>
    <property type="molecule type" value="Genomic_DNA"/>
</dbReference>
<evidence type="ECO:0000256" key="1">
    <source>
        <dbReference type="SAM" id="SignalP"/>
    </source>
</evidence>
<protein>
    <submittedName>
        <fullName evidence="3">Phage tail protein</fullName>
    </submittedName>
</protein>
<keyword evidence="1" id="KW-0732">Signal</keyword>
<dbReference type="SUPFAM" id="SSF88874">
    <property type="entry name" value="Receptor-binding domain of short tail fibre protein gp12"/>
    <property type="match status" value="1"/>
</dbReference>
<dbReference type="RefSeq" id="WP_135996826.1">
    <property type="nucleotide sequence ID" value="NZ_CP071057.1"/>
</dbReference>
<dbReference type="Pfam" id="PF07484">
    <property type="entry name" value="Collar"/>
    <property type="match status" value="1"/>
</dbReference>
<keyword evidence="4" id="KW-1185">Reference proteome</keyword>
<feature type="chain" id="PRO_5020849322" evidence="1">
    <location>
        <begin position="26"/>
        <end position="199"/>
    </location>
</feature>
<evidence type="ECO:0000313" key="3">
    <source>
        <dbReference type="EMBL" id="TGY87903.1"/>
    </source>
</evidence>
<feature type="signal peptide" evidence="1">
    <location>
        <begin position="1"/>
        <end position="25"/>
    </location>
</feature>
<dbReference type="InterPro" id="IPR011083">
    <property type="entry name" value="Phage_tail_collar_dom"/>
</dbReference>
<dbReference type="Gene3D" id="3.90.1340.10">
    <property type="entry name" value="Phage tail collar domain"/>
    <property type="match status" value="1"/>
</dbReference>
<dbReference type="Proteomes" id="UP000308054">
    <property type="component" value="Unassembled WGS sequence"/>
</dbReference>
<reference evidence="3 4" key="1">
    <citation type="journal article" date="2017" name="Int. J. Syst. Evol. Microbiol.">
        <title>Marinicauda algicola sp. nov., isolated from a marine red alga Rhodosorus marinus.</title>
        <authorList>
            <person name="Jeong S.E."/>
            <person name="Jeon S.H."/>
            <person name="Chun B.H."/>
            <person name="Kim D.W."/>
            <person name="Jeon C.O."/>
        </authorList>
    </citation>
    <scope>NUCLEOTIDE SEQUENCE [LARGE SCALE GENOMIC DNA]</scope>
    <source>
        <strain evidence="3 4">JCM 31718</strain>
    </source>
</reference>
<dbReference type="InterPro" id="IPR037053">
    <property type="entry name" value="Phage_tail_collar_dom_sf"/>
</dbReference>
<feature type="domain" description="Phage tail collar" evidence="2">
    <location>
        <begin position="31"/>
        <end position="87"/>
    </location>
</feature>
<organism evidence="3 4">
    <name type="scientific">Marinicauda algicola</name>
    <dbReference type="NCBI Taxonomy" id="2029849"/>
    <lineage>
        <taxon>Bacteria</taxon>
        <taxon>Pseudomonadati</taxon>
        <taxon>Pseudomonadota</taxon>
        <taxon>Alphaproteobacteria</taxon>
        <taxon>Maricaulales</taxon>
        <taxon>Maricaulaceae</taxon>
        <taxon>Marinicauda</taxon>
    </lineage>
</organism>
<comment type="caution">
    <text evidence="3">The sequence shown here is derived from an EMBL/GenBank/DDBJ whole genome shotgun (WGS) entry which is preliminary data.</text>
</comment>
<gene>
    <name evidence="3" type="ORF">E5163_13380</name>
</gene>